<dbReference type="EMBL" id="UFYI01000007">
    <property type="protein sequence ID" value="STD23692.1"/>
    <property type="molecule type" value="Genomic_DNA"/>
</dbReference>
<evidence type="ECO:0000256" key="2">
    <source>
        <dbReference type="ARBA" id="ARBA00022448"/>
    </source>
</evidence>
<feature type="transmembrane region" description="Helical" evidence="8">
    <location>
        <begin position="37"/>
        <end position="57"/>
    </location>
</feature>
<dbReference type="GO" id="GO:0015128">
    <property type="term" value="F:gluconate transmembrane transporter activity"/>
    <property type="evidence" value="ECO:0007669"/>
    <property type="project" value="InterPro"/>
</dbReference>
<evidence type="ECO:0000313" key="9">
    <source>
        <dbReference type="EMBL" id="STD23692.1"/>
    </source>
</evidence>
<evidence type="ECO:0000256" key="1">
    <source>
        <dbReference type="ARBA" id="ARBA00004651"/>
    </source>
</evidence>
<dbReference type="Proteomes" id="UP000255163">
    <property type="component" value="Unassembled WGS sequence"/>
</dbReference>
<protein>
    <submittedName>
        <fullName evidence="9">Gluconate transporter</fullName>
    </submittedName>
</protein>
<dbReference type="InterPro" id="IPR003474">
    <property type="entry name" value="Glcn_transporter"/>
</dbReference>
<evidence type="ECO:0000256" key="7">
    <source>
        <dbReference type="ARBA" id="ARBA00049663"/>
    </source>
</evidence>
<name>A0A376FDN5_ENTAS</name>
<proteinExistence type="inferred from homology"/>
<dbReference type="PANTHER" id="PTHR30354:SF22">
    <property type="entry name" value="HIGH-AFFINITY GLUCONATE TRANSPORTER"/>
    <property type="match status" value="1"/>
</dbReference>
<keyword evidence="2" id="KW-0813">Transport</keyword>
<organism evidence="9 10">
    <name type="scientific">Enterobacter asburiae</name>
    <dbReference type="NCBI Taxonomy" id="61645"/>
    <lineage>
        <taxon>Bacteria</taxon>
        <taxon>Pseudomonadati</taxon>
        <taxon>Pseudomonadota</taxon>
        <taxon>Gammaproteobacteria</taxon>
        <taxon>Enterobacterales</taxon>
        <taxon>Enterobacteriaceae</taxon>
        <taxon>Enterobacter</taxon>
        <taxon>Enterobacter cloacae complex</taxon>
    </lineage>
</organism>
<dbReference type="PANTHER" id="PTHR30354">
    <property type="entry name" value="GNT FAMILY GLUCONATE TRANSPORTER"/>
    <property type="match status" value="1"/>
</dbReference>
<evidence type="ECO:0000256" key="3">
    <source>
        <dbReference type="ARBA" id="ARBA00022475"/>
    </source>
</evidence>
<evidence type="ECO:0000256" key="6">
    <source>
        <dbReference type="ARBA" id="ARBA00023136"/>
    </source>
</evidence>
<keyword evidence="6 8" id="KW-0472">Membrane</keyword>
<dbReference type="GO" id="GO:0005886">
    <property type="term" value="C:plasma membrane"/>
    <property type="evidence" value="ECO:0007669"/>
    <property type="project" value="UniProtKB-SubCell"/>
</dbReference>
<keyword evidence="4 8" id="KW-0812">Transmembrane</keyword>
<dbReference type="STRING" id="640513.Entas_4110"/>
<accession>A0A376FDN5</accession>
<keyword evidence="5 8" id="KW-1133">Transmembrane helix</keyword>
<comment type="subcellular location">
    <subcellularLocation>
        <location evidence="1">Cell membrane</location>
        <topology evidence="1">Multi-pass membrane protein</topology>
    </subcellularLocation>
</comment>
<dbReference type="Pfam" id="PF02447">
    <property type="entry name" value="GntP_permease"/>
    <property type="match status" value="1"/>
</dbReference>
<comment type="similarity">
    <text evidence="7">Belongs to the GntP permease family.</text>
</comment>
<reference evidence="9 10" key="1">
    <citation type="submission" date="2018-06" db="EMBL/GenBank/DDBJ databases">
        <authorList>
            <consortium name="Pathogen Informatics"/>
            <person name="Doyle S."/>
        </authorList>
    </citation>
    <scope>NUCLEOTIDE SEQUENCE [LARGE SCALE GENOMIC DNA]</scope>
    <source>
        <strain evidence="9 10">NCTC12123</strain>
    </source>
</reference>
<keyword evidence="3" id="KW-1003">Cell membrane</keyword>
<dbReference type="AlphaFoldDB" id="A0A376FDN5"/>
<evidence type="ECO:0000256" key="4">
    <source>
        <dbReference type="ARBA" id="ARBA00022692"/>
    </source>
</evidence>
<evidence type="ECO:0000313" key="10">
    <source>
        <dbReference type="Proteomes" id="UP000255163"/>
    </source>
</evidence>
<evidence type="ECO:0000256" key="8">
    <source>
        <dbReference type="SAM" id="Phobius"/>
    </source>
</evidence>
<gene>
    <name evidence="9" type="primary">gntT_3</name>
    <name evidence="9" type="ORF">NCTC12123_03971</name>
</gene>
<evidence type="ECO:0000256" key="5">
    <source>
        <dbReference type="ARBA" id="ARBA00022989"/>
    </source>
</evidence>
<sequence length="106" mass="11628">MILAGPVYARFLKGIDKPIPEGLYSAKTFTEEEMPGFGVSVWTSLVPVILMAMRAVAEMILPKGHPFLSVAEFLGDPVMATLIAVLIAMFTFGLNRAVLWIRSTTR</sequence>
<feature type="transmembrane region" description="Helical" evidence="8">
    <location>
        <begin position="77"/>
        <end position="101"/>
    </location>
</feature>